<dbReference type="GO" id="GO:0005975">
    <property type="term" value="P:carbohydrate metabolic process"/>
    <property type="evidence" value="ECO:0007669"/>
    <property type="project" value="InterPro"/>
</dbReference>
<dbReference type="RefSeq" id="WP_353980181.1">
    <property type="nucleotide sequence ID" value="NZ_CP159578.1"/>
</dbReference>
<dbReference type="EMBL" id="CP159578">
    <property type="protein sequence ID" value="XCJ79237.1"/>
    <property type="molecule type" value="Genomic_DNA"/>
</dbReference>
<dbReference type="PANTHER" id="PTHR43123">
    <property type="entry name" value="POLYSACCHARIDE DEACETYLASE-RELATED"/>
    <property type="match status" value="1"/>
</dbReference>
<proteinExistence type="predicted"/>
<feature type="domain" description="NodB homology" evidence="1">
    <location>
        <begin position="77"/>
        <end position="181"/>
    </location>
</feature>
<dbReference type="GO" id="GO:0016810">
    <property type="term" value="F:hydrolase activity, acting on carbon-nitrogen (but not peptide) bonds"/>
    <property type="evidence" value="ECO:0007669"/>
    <property type="project" value="InterPro"/>
</dbReference>
<reference evidence="2" key="1">
    <citation type="submission" date="2024-06" db="EMBL/GenBank/DDBJ databases">
        <title>Complete genome of Salinicola endophyticus HNIBRBA4755.</title>
        <authorList>
            <person name="Shin S.Y."/>
            <person name="Kang H."/>
            <person name="Song J."/>
        </authorList>
    </citation>
    <scope>NUCLEOTIDE SEQUENCE</scope>
    <source>
        <strain evidence="2">HNIBRBA4755</strain>
    </source>
</reference>
<name>A0AB74U4Z0_9GAMM</name>
<dbReference type="AlphaFoldDB" id="A0AB74U4Z0"/>
<dbReference type="PANTHER" id="PTHR43123:SF4">
    <property type="entry name" value="POLYSACCHARIDE DEACETYLASE"/>
    <property type="match status" value="1"/>
</dbReference>
<protein>
    <submittedName>
        <fullName evidence="2">Polysaccharide deacetylase family protein</fullName>
    </submittedName>
</protein>
<sequence>MSQPPLRHHGRFPYRPITDRDPAHWPSETRLAVYLGFNLEHYAFGEGRGVGIAPPAPEGEPDVLNYAWREYGNRVGAWRCLELFESLALPAGVIANTALLDHCPELIDAFAARGDEIIAHGHTNAERQGQLEQAAERRLIGECRQRLAAHLGQAPRGWLSPWISESERTPDLLAEAGFDYVLNWAHDERPTAMRTTRGTLWSIPYPQEVNDIPTISTHRVSMQEFCTMIRDQFLELLAQSQQQRLVMGIALHPWLVGQPFRLRQLREVLTELAGYREAEGVWWTTPGAIARQVQLEAAGATPV</sequence>
<dbReference type="InterPro" id="IPR011330">
    <property type="entry name" value="Glyco_hydro/deAcase_b/a-brl"/>
</dbReference>
<dbReference type="Pfam" id="PF01522">
    <property type="entry name" value="Polysacc_deac_1"/>
    <property type="match status" value="1"/>
</dbReference>
<dbReference type="InterPro" id="IPR002509">
    <property type="entry name" value="NODB_dom"/>
</dbReference>
<organism evidence="2">
    <name type="scientific">Salinicola endophyticus</name>
    <dbReference type="NCBI Taxonomy" id="1949083"/>
    <lineage>
        <taxon>Bacteria</taxon>
        <taxon>Pseudomonadati</taxon>
        <taxon>Pseudomonadota</taxon>
        <taxon>Gammaproteobacteria</taxon>
        <taxon>Oceanospirillales</taxon>
        <taxon>Halomonadaceae</taxon>
        <taxon>Salinicola</taxon>
    </lineage>
</organism>
<gene>
    <name evidence="2" type="ORF">ABV408_17620</name>
</gene>
<dbReference type="SUPFAM" id="SSF88713">
    <property type="entry name" value="Glycoside hydrolase/deacetylase"/>
    <property type="match status" value="1"/>
</dbReference>
<dbReference type="CDD" id="cd10979">
    <property type="entry name" value="CE4_PuuE_like"/>
    <property type="match status" value="1"/>
</dbReference>
<evidence type="ECO:0000259" key="1">
    <source>
        <dbReference type="Pfam" id="PF01522"/>
    </source>
</evidence>
<dbReference type="Gene3D" id="3.20.20.370">
    <property type="entry name" value="Glycoside hydrolase/deacetylase"/>
    <property type="match status" value="1"/>
</dbReference>
<accession>A0AB74U4Z0</accession>
<evidence type="ECO:0000313" key="2">
    <source>
        <dbReference type="EMBL" id="XCJ79237.1"/>
    </source>
</evidence>